<dbReference type="Gene3D" id="3.40.190.80">
    <property type="match status" value="1"/>
</dbReference>
<name>G0IVD0_CYCMS</name>
<keyword evidence="2" id="KW-0378">Hydrolase</keyword>
<dbReference type="GO" id="GO:0006020">
    <property type="term" value="P:inositol metabolic process"/>
    <property type="evidence" value="ECO:0007669"/>
    <property type="project" value="TreeGrafter"/>
</dbReference>
<keyword evidence="6" id="KW-1185">Reference proteome</keyword>
<gene>
    <name evidence="5" type="ordered locus">Cycma_4225</name>
</gene>
<dbReference type="Proteomes" id="UP000001635">
    <property type="component" value="Chromosome"/>
</dbReference>
<evidence type="ECO:0000256" key="1">
    <source>
        <dbReference type="ARBA" id="ARBA00022723"/>
    </source>
</evidence>
<feature type="binding site" evidence="4">
    <location>
        <position position="99"/>
    </location>
    <ligand>
        <name>Mg(2+)</name>
        <dbReference type="ChEBI" id="CHEBI:18420"/>
        <label>1</label>
        <note>catalytic</note>
    </ligand>
</feature>
<dbReference type="GO" id="GO:0007165">
    <property type="term" value="P:signal transduction"/>
    <property type="evidence" value="ECO:0007669"/>
    <property type="project" value="TreeGrafter"/>
</dbReference>
<dbReference type="InterPro" id="IPR020583">
    <property type="entry name" value="Inositol_monoP_metal-BS"/>
</dbReference>
<keyword evidence="1 4" id="KW-0479">Metal-binding</keyword>
<dbReference type="InterPro" id="IPR000760">
    <property type="entry name" value="Inositol_monophosphatase-like"/>
</dbReference>
<dbReference type="Gene3D" id="3.30.540.10">
    <property type="entry name" value="Fructose-1,6-Bisphosphatase, subunit A, domain 1"/>
    <property type="match status" value="1"/>
</dbReference>
<feature type="binding site" evidence="4">
    <location>
        <position position="235"/>
    </location>
    <ligand>
        <name>Mg(2+)</name>
        <dbReference type="ChEBI" id="CHEBI:18420"/>
        <label>1</label>
        <note>catalytic</note>
    </ligand>
</feature>
<reference evidence="6" key="1">
    <citation type="submission" date="2011-07" db="EMBL/GenBank/DDBJ databases">
        <title>The complete genome of Cyclobacterium marinum DSM 745.</title>
        <authorList>
            <person name="Lucas S."/>
            <person name="Han J."/>
            <person name="Lapidus A."/>
            <person name="Bruce D."/>
            <person name="Goodwin L."/>
            <person name="Pitluck S."/>
            <person name="Peters L."/>
            <person name="Kyrpides N."/>
            <person name="Mavromatis K."/>
            <person name="Ivanova N."/>
            <person name="Ovchinnikova G."/>
            <person name="Chertkov O."/>
            <person name="Detter J.C."/>
            <person name="Tapia R."/>
            <person name="Han C."/>
            <person name="Land M."/>
            <person name="Hauser L."/>
            <person name="Markowitz V."/>
            <person name="Cheng J.-F."/>
            <person name="Hugenholtz P."/>
            <person name="Woyke T."/>
            <person name="Wu D."/>
            <person name="Tindall B."/>
            <person name="Schuetze A."/>
            <person name="Brambilla E."/>
            <person name="Klenk H.-P."/>
            <person name="Eisen J.A."/>
        </authorList>
    </citation>
    <scope>NUCLEOTIDE SEQUENCE [LARGE SCALE GENOMIC DNA]</scope>
    <source>
        <strain evidence="6">ATCC 25205 / DSM 745 / LMG 13164 / NCIMB 1802</strain>
    </source>
</reference>
<protein>
    <submittedName>
        <fullName evidence="5">Inositol monophosphatase</fullName>
    </submittedName>
</protein>
<dbReference type="AlphaFoldDB" id="G0IVD0"/>
<feature type="binding site" evidence="4">
    <location>
        <position position="78"/>
    </location>
    <ligand>
        <name>Mg(2+)</name>
        <dbReference type="ChEBI" id="CHEBI:18420"/>
        <label>1</label>
        <note>catalytic</note>
    </ligand>
</feature>
<dbReference type="EMBL" id="CP002955">
    <property type="protein sequence ID" value="AEL27929.1"/>
    <property type="molecule type" value="Genomic_DNA"/>
</dbReference>
<comment type="cofactor">
    <cofactor evidence="4">
        <name>Mg(2+)</name>
        <dbReference type="ChEBI" id="CHEBI:18420"/>
    </cofactor>
</comment>
<dbReference type="HOGENOM" id="CLU_1026204_0_0_10"/>
<dbReference type="PRINTS" id="PR00377">
    <property type="entry name" value="IMPHPHTASES"/>
</dbReference>
<dbReference type="eggNOG" id="COG0483">
    <property type="taxonomic scope" value="Bacteria"/>
</dbReference>
<dbReference type="STRING" id="880070.Cycma_4225"/>
<dbReference type="GO" id="GO:0046872">
    <property type="term" value="F:metal ion binding"/>
    <property type="evidence" value="ECO:0007669"/>
    <property type="project" value="UniProtKB-KW"/>
</dbReference>
<dbReference type="PROSITE" id="PS00629">
    <property type="entry name" value="IMP_1"/>
    <property type="match status" value="1"/>
</dbReference>
<evidence type="ECO:0000256" key="3">
    <source>
        <dbReference type="ARBA" id="ARBA00022842"/>
    </source>
</evidence>
<accession>G0IVD0</accession>
<dbReference type="KEGG" id="cmr:Cycma_4225"/>
<evidence type="ECO:0000313" key="5">
    <source>
        <dbReference type="EMBL" id="AEL27929.1"/>
    </source>
</evidence>
<feature type="binding site" evidence="4">
    <location>
        <position position="98"/>
    </location>
    <ligand>
        <name>Mg(2+)</name>
        <dbReference type="ChEBI" id="CHEBI:18420"/>
        <label>1</label>
        <note>catalytic</note>
    </ligand>
</feature>
<dbReference type="RefSeq" id="WP_014022213.1">
    <property type="nucleotide sequence ID" value="NC_015914.1"/>
</dbReference>
<dbReference type="PANTHER" id="PTHR20854">
    <property type="entry name" value="INOSITOL MONOPHOSPHATASE"/>
    <property type="match status" value="1"/>
</dbReference>
<evidence type="ECO:0000313" key="6">
    <source>
        <dbReference type="Proteomes" id="UP000001635"/>
    </source>
</evidence>
<dbReference type="SUPFAM" id="SSF56655">
    <property type="entry name" value="Carbohydrate phosphatase"/>
    <property type="match status" value="1"/>
</dbReference>
<evidence type="ECO:0000256" key="4">
    <source>
        <dbReference type="PIRSR" id="PIRSR600760-2"/>
    </source>
</evidence>
<dbReference type="GO" id="GO:0008934">
    <property type="term" value="F:inositol monophosphate 1-phosphatase activity"/>
    <property type="evidence" value="ECO:0007669"/>
    <property type="project" value="TreeGrafter"/>
</dbReference>
<keyword evidence="3 4" id="KW-0460">Magnesium</keyword>
<sequence>MLEKTDLEKLCKEAIEASIEAGKLIQSQVDQSYRQQEKQGGYSKASQVVTEVDFKAQAIILKHLAPNIAKHDLGLLTEEAADDESRLIKDYFWCIDPLDGTLPFTEQRPGYAVSIALISRSGDPMVGVVYIPDEDLCFSAIKGEGIVRNGQSFSLAKSSDDDSLNIYIDRSMQDASYFQELKAKIRQWAEGQNLTNVYYHIGFGAVRNALSVLSHRNACYFKFPRKEKGGGSIWDFAATRLIFEELALPVTNSKGDNLHLNSPDTTFMNQQGVVYASNRALANHLKHFNFS</sequence>
<feature type="binding site" evidence="4">
    <location>
        <position position="96"/>
    </location>
    <ligand>
        <name>Mg(2+)</name>
        <dbReference type="ChEBI" id="CHEBI:18420"/>
        <label>1</label>
        <note>catalytic</note>
    </ligand>
</feature>
<evidence type="ECO:0000256" key="2">
    <source>
        <dbReference type="ARBA" id="ARBA00022801"/>
    </source>
</evidence>
<proteinExistence type="predicted"/>
<dbReference type="OrthoDB" id="9772456at2"/>
<dbReference type="Pfam" id="PF00459">
    <property type="entry name" value="Inositol_P"/>
    <property type="match status" value="1"/>
</dbReference>
<dbReference type="PANTHER" id="PTHR20854:SF4">
    <property type="entry name" value="INOSITOL-1-MONOPHOSPHATASE-RELATED"/>
    <property type="match status" value="1"/>
</dbReference>
<organism evidence="5 6">
    <name type="scientific">Cyclobacterium marinum (strain ATCC 25205 / DSM 745 / LMG 13164 / NCIMB 1802)</name>
    <name type="common">Flectobacillus marinus</name>
    <dbReference type="NCBI Taxonomy" id="880070"/>
    <lineage>
        <taxon>Bacteria</taxon>
        <taxon>Pseudomonadati</taxon>
        <taxon>Bacteroidota</taxon>
        <taxon>Cytophagia</taxon>
        <taxon>Cytophagales</taxon>
        <taxon>Cyclobacteriaceae</taxon>
        <taxon>Cyclobacterium</taxon>
    </lineage>
</organism>